<dbReference type="AlphaFoldDB" id="A0A9N9UYU7"/>
<dbReference type="EMBL" id="CABFNO020001566">
    <property type="protein sequence ID" value="CAH0004259.1"/>
    <property type="molecule type" value="Genomic_DNA"/>
</dbReference>
<name>A0A9N9UYU7_9HYPO</name>
<organism evidence="1 2">
    <name type="scientific">Clonostachys byssicola</name>
    <dbReference type="NCBI Taxonomy" id="160290"/>
    <lineage>
        <taxon>Eukaryota</taxon>
        <taxon>Fungi</taxon>
        <taxon>Dikarya</taxon>
        <taxon>Ascomycota</taxon>
        <taxon>Pezizomycotina</taxon>
        <taxon>Sordariomycetes</taxon>
        <taxon>Hypocreomycetidae</taxon>
        <taxon>Hypocreales</taxon>
        <taxon>Bionectriaceae</taxon>
        <taxon>Clonostachys</taxon>
    </lineage>
</organism>
<evidence type="ECO:0000313" key="2">
    <source>
        <dbReference type="Proteomes" id="UP000754883"/>
    </source>
</evidence>
<comment type="caution">
    <text evidence="1">The sequence shown here is derived from an EMBL/GenBank/DDBJ whole genome shotgun (WGS) entry which is preliminary data.</text>
</comment>
<dbReference type="OrthoDB" id="288726at2759"/>
<accession>A0A9N9UYU7</accession>
<proteinExistence type="predicted"/>
<evidence type="ECO:0000313" key="1">
    <source>
        <dbReference type="EMBL" id="CAH0004259.1"/>
    </source>
</evidence>
<dbReference type="Proteomes" id="UP000754883">
    <property type="component" value="Unassembled WGS sequence"/>
</dbReference>
<sequence length="81" mass="8987">MVKEKRSRRKSQSISTGKANSVLSDRDIDLEAEALVREVYRRLERDTVSNVICDRHLPAALSGDDVQDYVLSNAGAPDLVS</sequence>
<feature type="non-terminal residue" evidence="1">
    <location>
        <position position="81"/>
    </location>
</feature>
<gene>
    <name evidence="1" type="ORF">CBYS24578_00011799</name>
</gene>
<reference evidence="1" key="1">
    <citation type="submission" date="2021-10" db="EMBL/GenBank/DDBJ databases">
        <authorList>
            <person name="Piombo E."/>
        </authorList>
    </citation>
    <scope>NUCLEOTIDE SEQUENCE</scope>
</reference>
<protein>
    <submittedName>
        <fullName evidence="1">Uncharacterized protein</fullName>
    </submittedName>
</protein>
<keyword evidence="2" id="KW-1185">Reference proteome</keyword>